<evidence type="ECO:0000313" key="1">
    <source>
        <dbReference type="EMBL" id="OGK38220.1"/>
    </source>
</evidence>
<evidence type="ECO:0000313" key="2">
    <source>
        <dbReference type="Proteomes" id="UP000176803"/>
    </source>
</evidence>
<sequence>MSGTEEGGPSGASRALSIPSADQYVARRVGGTRFRPRERNQNEPNTIWPNVDCLAFLPVNCKSTDQGLGIIPVSLPLPFYDSADKTVQTPNYSALDRSIWGKQLSEIVTLNMPYLFYDPKTNQIVEGQPDWLSWDNPENLPPLALYWTDINKHQRLSHTIGPQMLVFHSGVNPQKPRAERAINALLRKPDFKSLVGLTTFASALIPHADQLRAGRSFDIPPDQIRSALGKHFANDAELEKERVPSEYLSTQFNNINWPPMLNGVYL</sequence>
<accession>A0A1F7I4C2</accession>
<dbReference type="AlphaFoldDB" id="A0A1F7I4C2"/>
<organism evidence="1 2">
    <name type="scientific">Candidatus Roizmanbacteria bacterium RIFCSPHIGHO2_12_FULL_41_11</name>
    <dbReference type="NCBI Taxonomy" id="1802052"/>
    <lineage>
        <taxon>Bacteria</taxon>
        <taxon>Candidatus Roizmaniibacteriota</taxon>
    </lineage>
</organism>
<protein>
    <submittedName>
        <fullName evidence="1">Uncharacterized protein</fullName>
    </submittedName>
</protein>
<gene>
    <name evidence="1" type="ORF">A3F03_02930</name>
</gene>
<dbReference type="EMBL" id="MGAC01000020">
    <property type="protein sequence ID" value="OGK38220.1"/>
    <property type="molecule type" value="Genomic_DNA"/>
</dbReference>
<name>A0A1F7I4C2_9BACT</name>
<reference evidence="1 2" key="1">
    <citation type="journal article" date="2016" name="Nat. Commun.">
        <title>Thousands of microbial genomes shed light on interconnected biogeochemical processes in an aquifer system.</title>
        <authorList>
            <person name="Anantharaman K."/>
            <person name="Brown C.T."/>
            <person name="Hug L.A."/>
            <person name="Sharon I."/>
            <person name="Castelle C.J."/>
            <person name="Probst A.J."/>
            <person name="Thomas B.C."/>
            <person name="Singh A."/>
            <person name="Wilkins M.J."/>
            <person name="Karaoz U."/>
            <person name="Brodie E.L."/>
            <person name="Williams K.H."/>
            <person name="Hubbard S.S."/>
            <person name="Banfield J.F."/>
        </authorList>
    </citation>
    <scope>NUCLEOTIDE SEQUENCE [LARGE SCALE GENOMIC DNA]</scope>
</reference>
<comment type="caution">
    <text evidence="1">The sequence shown here is derived from an EMBL/GenBank/DDBJ whole genome shotgun (WGS) entry which is preliminary data.</text>
</comment>
<proteinExistence type="predicted"/>
<dbReference type="Proteomes" id="UP000176803">
    <property type="component" value="Unassembled WGS sequence"/>
</dbReference>